<gene>
    <name evidence="2" type="primary">ICEEaIII(1)_R26_83573_82782</name>
</gene>
<dbReference type="EMBL" id="BK010606">
    <property type="protein sequence ID" value="DAC75529.1"/>
    <property type="molecule type" value="Genomic_DNA"/>
</dbReference>
<evidence type="ECO:0000313" key="2">
    <source>
        <dbReference type="EMBL" id="DAC75529.1"/>
    </source>
</evidence>
<dbReference type="Pfam" id="PF12728">
    <property type="entry name" value="HTH_17"/>
    <property type="match status" value="1"/>
</dbReference>
<dbReference type="AlphaFoldDB" id="A0A455ZFA0"/>
<protein>
    <recommendedName>
        <fullName evidence="1">Helix-turn-helix domain-containing protein</fullName>
    </recommendedName>
</protein>
<reference evidence="2" key="5">
    <citation type="journal article" date="2017" name="Genome Announc.">
        <title>Complete Circularized Genome Sequences of Four Strains of Elizabethkingia anophelis, Including Two Novel Strains Isolated from Wild-Caught Anopheles sinensis.</title>
        <authorList>
            <person name="Pei D."/>
            <person name="Nicholson A.C."/>
            <person name="Jiang J."/>
            <person name="Chen H."/>
            <person name="Whitney A.M."/>
            <person name="Villarma A."/>
            <person name="Bell M."/>
            <person name="Humrighouse B."/>
            <person name="Rowe L.A."/>
            <person name="Sheth M."/>
            <person name="Batra D."/>
            <person name="Juieng P."/>
            <person name="Loparev V.N."/>
            <person name="McQuiston J.R."/>
            <person name="Lan Y."/>
            <person name="Ma Y."/>
            <person name="Xu J."/>
        </authorList>
    </citation>
    <scope>NUCLEOTIDE SEQUENCE</scope>
</reference>
<reference evidence="2" key="6">
    <citation type="journal article" date="2017" name="Nat. Commun.">
        <title>Evolutionary dynamics and genomic features of the Elizabethkingia anophelis 2015 to 2016 Wisconsin outbreak strain.</title>
        <authorList>
            <person name="Perrin A."/>
            <person name="Larsonneur E."/>
            <person name="Nicholson A.C."/>
            <person name="Edwards D.J."/>
            <person name="Gundlach K.M."/>
            <person name="Whitney A.M."/>
            <person name="Gulvik C.A."/>
            <person name="Bell M.E."/>
            <person name="Rendueles O."/>
            <person name="Cury J."/>
            <person name="Hugon P."/>
            <person name="Clermont D."/>
            <person name="Enouf V."/>
            <person name="Loparev V."/>
            <person name="Juieng P."/>
            <person name="Monson T."/>
            <person name="Warshauer D."/>
            <person name="Elbadawi L.I."/>
            <person name="Walters M.S."/>
            <person name="Crist M.B."/>
            <person name="Noble-Wang J."/>
            <person name="Borlaug G."/>
            <person name="Rocha E.P.C."/>
            <person name="Criscuolo A."/>
            <person name="Touchon M."/>
            <person name="Davis J.P."/>
            <person name="Holt K.E."/>
            <person name="McQuiston J.R."/>
            <person name="Brisse S."/>
        </authorList>
    </citation>
    <scope>NUCLEOTIDE SEQUENCE</scope>
</reference>
<feature type="domain" description="Helix-turn-helix" evidence="1">
    <location>
        <begin position="213"/>
        <end position="259"/>
    </location>
</feature>
<reference evidence="2" key="2">
    <citation type="journal article" date="2014" name="PLoS ONE">
        <title>Insights from the genome annotation of Elizabethkingia anophelis from the malaria vector Anopheles gambiae.</title>
        <authorList>
            <person name="Kukutla P."/>
            <person name="Lindberg B.G."/>
            <person name="Pei D."/>
            <person name="Rayl M."/>
            <person name="Yu W."/>
            <person name="Steritz M."/>
            <person name="Faye I."/>
            <person name="Xu J."/>
        </authorList>
    </citation>
    <scope>NUCLEOTIDE SEQUENCE</scope>
</reference>
<sequence length="263" mass="30768">MDKLLQHRLFKHDLFSIDRFISRYGDLGVLHPDISVKVTFYDCIEKREISEEEFDTASDHQRYFINYNEVLPLFDIGLFQNMTAQIFADCSYDFRMQLKKYLLSIKDATTKKMNIYEVKRHLIDIGEILSALKALDSTNIIQKEAISLFLEQYQDEISYLDGMYMEYFEAHSGEAEMANNQVLKSILDRIIAQKIEGITLKVNSIDERISEEVLSIKEARKFLGLTETTFWRMRKGGVVKEYMIGSKTYFKKSELLDLLVPTN</sequence>
<reference evidence="2" key="7">
    <citation type="journal article" date="2017" name="Sci. Rep.">
        <title>Genomic features, phylogenetic relationships, and comparative genomics of Elizabethkingia anophelis strain EM361-97 isolated in Taiwan.</title>
        <authorList>
            <person name="Lin J.N."/>
            <person name="Lai C.H."/>
            <person name="Yang C.H."/>
            <person name="Huang Y.H."/>
            <person name="Lin H.H."/>
        </authorList>
    </citation>
    <scope>NUCLEOTIDE SEQUENCE</scope>
</reference>
<name>A0A455ZFA0_9FLAO</name>
<dbReference type="GeneID" id="56686129"/>
<reference evidence="2" key="3">
    <citation type="journal article" date="2016" name="Genome Announc.">
        <title>Complete Genome Sequences of Four Strains from the 2015-2016 Elizabethkingia anophelis Outbreak.</title>
        <authorList>
            <person name="Nicholson A.C."/>
            <person name="Whitney A.M."/>
            <person name="Emery B.D."/>
            <person name="Bell M.E."/>
            <person name="Gartin J.T."/>
            <person name="Humrighouse B.W."/>
            <person name="Loparev V.N."/>
            <person name="Batra D."/>
            <person name="Sheth M."/>
            <person name="Rowe L.A."/>
            <person name="Juieng P."/>
            <person name="Knipe K."/>
            <person name="Gulvik C."/>
            <person name="McQuiston J.R."/>
        </authorList>
    </citation>
    <scope>NUCLEOTIDE SEQUENCE</scope>
</reference>
<reference evidence="2" key="4">
    <citation type="journal article" date="2016" name="Sci. Rep.">
        <title>Genomic epidemiology and global diversity of the emerging bacterial pathogen Elizabethkingia anophelis.</title>
        <authorList>
            <person name="Breurec S."/>
            <person name="Criscuolo A."/>
            <person name="Diancourt L."/>
            <person name="Rendueles O."/>
            <person name="Vandenbogaert M."/>
            <person name="Passet V."/>
            <person name="Caro V."/>
            <person name="Rocha E.P."/>
            <person name="Touchon M."/>
            <person name="Brisse S."/>
        </authorList>
    </citation>
    <scope>NUCLEOTIDE SEQUENCE</scope>
</reference>
<evidence type="ECO:0000259" key="1">
    <source>
        <dbReference type="Pfam" id="PF12728"/>
    </source>
</evidence>
<dbReference type="RefSeq" id="WP_009092162.1">
    <property type="nucleotide sequence ID" value="NZ_CBCRWW010000009.1"/>
</dbReference>
<accession>A0A455ZFA0</accession>
<organism evidence="2">
    <name type="scientific">Elizabethkingia anophelis</name>
    <dbReference type="NCBI Taxonomy" id="1117645"/>
    <lineage>
        <taxon>Bacteria</taxon>
        <taxon>Pseudomonadati</taxon>
        <taxon>Bacteroidota</taxon>
        <taxon>Flavobacteriia</taxon>
        <taxon>Flavobacteriales</taxon>
        <taxon>Weeksellaceae</taxon>
        <taxon>Elizabethkingia</taxon>
    </lineage>
</organism>
<reference evidence="2" key="8">
    <citation type="journal article" date="2018" name="J. ISSAAS">
        <title>In Silico Identification of Three Types of Integrative and Conjugative Elements (ICEs) in Elizabethkingia anophelis Strains Isolated from Around the World.</title>
        <authorList>
            <person name="Xu J."/>
            <person name="Pei D."/>
            <person name="Nicholson A."/>
            <person name="Lan Y."/>
            <person name="Xia Q."/>
        </authorList>
    </citation>
    <scope>NUCLEOTIDE SEQUENCE</scope>
</reference>
<proteinExistence type="predicted"/>
<dbReference type="InterPro" id="IPR041657">
    <property type="entry name" value="HTH_17"/>
</dbReference>
<reference evidence="2" key="1">
    <citation type="journal article" date="2014" name="Genome Biol. Evol.">
        <title>Comparative genomic analysis of malaria mosquito vector-associated novel pathogen Elizabethkingia anophelis.</title>
        <authorList>
            <person name="Teo J."/>
            <person name="Tan S.Y."/>
            <person name="Liu Y."/>
            <person name="Tay M."/>
            <person name="Ding Y."/>
            <person name="Li Y."/>
            <person name="Kjelleberg S."/>
            <person name="Givskov M."/>
            <person name="Lin R.T."/>
            <person name="Yang L."/>
        </authorList>
    </citation>
    <scope>NUCLEOTIDE SEQUENCE</scope>
</reference>